<dbReference type="Pfam" id="PF03958">
    <property type="entry name" value="Secretin_N"/>
    <property type="match status" value="2"/>
</dbReference>
<dbReference type="PANTHER" id="PTHR30332">
    <property type="entry name" value="PROBABLE GENERAL SECRETION PATHWAY PROTEIN D"/>
    <property type="match status" value="1"/>
</dbReference>
<evidence type="ECO:0000256" key="4">
    <source>
        <dbReference type="ARBA" id="ARBA00023136"/>
    </source>
</evidence>
<feature type="compositionally biased region" description="Low complexity" evidence="5">
    <location>
        <begin position="368"/>
        <end position="390"/>
    </location>
</feature>
<dbReference type="InterPro" id="IPR050810">
    <property type="entry name" value="Bact_Secretion_Sys_Channel"/>
</dbReference>
<evidence type="ECO:0000256" key="1">
    <source>
        <dbReference type="ARBA" id="ARBA00004370"/>
    </source>
</evidence>
<dbReference type="PROSITE" id="PS00875">
    <property type="entry name" value="T2SP_D"/>
    <property type="match status" value="1"/>
</dbReference>
<evidence type="ECO:0000259" key="6">
    <source>
        <dbReference type="Pfam" id="PF00263"/>
    </source>
</evidence>
<comment type="caution">
    <text evidence="9">The sequence shown here is derived from an EMBL/GenBank/DDBJ whole genome shotgun (WGS) entry which is preliminary data.</text>
</comment>
<evidence type="ECO:0000256" key="5">
    <source>
        <dbReference type="SAM" id="MobiDB-lite"/>
    </source>
</evidence>
<evidence type="ECO:0000256" key="2">
    <source>
        <dbReference type="ARBA" id="ARBA00022692"/>
    </source>
</evidence>
<dbReference type="Pfam" id="PF21305">
    <property type="entry name" value="type_II_gspD_N0"/>
    <property type="match status" value="1"/>
</dbReference>
<dbReference type="GO" id="GO:0016020">
    <property type="term" value="C:membrane"/>
    <property type="evidence" value="ECO:0007669"/>
    <property type="project" value="UniProtKB-SubCell"/>
</dbReference>
<keyword evidence="4" id="KW-0472">Membrane</keyword>
<dbReference type="GO" id="GO:0009306">
    <property type="term" value="P:protein secretion"/>
    <property type="evidence" value="ECO:0007669"/>
    <property type="project" value="InterPro"/>
</dbReference>
<feature type="compositionally biased region" description="Polar residues" evidence="5">
    <location>
        <begin position="153"/>
        <end position="166"/>
    </location>
</feature>
<evidence type="ECO:0000256" key="3">
    <source>
        <dbReference type="ARBA" id="ARBA00022729"/>
    </source>
</evidence>
<dbReference type="InterPro" id="IPR049371">
    <property type="entry name" value="GspD-like_N0"/>
</dbReference>
<dbReference type="EMBL" id="LNQE01000912">
    <property type="protein sequence ID" value="KUG23334.1"/>
    <property type="molecule type" value="Genomic_DNA"/>
</dbReference>
<reference evidence="9" key="1">
    <citation type="journal article" date="2015" name="Proc. Natl. Acad. Sci. U.S.A.">
        <title>Networks of energetic and metabolic interactions define dynamics in microbial communities.</title>
        <authorList>
            <person name="Embree M."/>
            <person name="Liu J.K."/>
            <person name="Al-Bassam M.M."/>
            <person name="Zengler K."/>
        </authorList>
    </citation>
    <scope>NUCLEOTIDE SEQUENCE</scope>
</reference>
<feature type="domain" description="Type II/III secretion system secretin-like" evidence="6">
    <location>
        <begin position="516"/>
        <end position="683"/>
    </location>
</feature>
<evidence type="ECO:0000259" key="7">
    <source>
        <dbReference type="Pfam" id="PF03958"/>
    </source>
</evidence>
<feature type="domain" description="NolW-like" evidence="7">
    <location>
        <begin position="338"/>
        <end position="446"/>
    </location>
</feature>
<dbReference type="PRINTS" id="PR00811">
    <property type="entry name" value="BCTERIALGSPD"/>
</dbReference>
<dbReference type="InterPro" id="IPR005644">
    <property type="entry name" value="NolW-like"/>
</dbReference>
<feature type="domain" description="NolW-like" evidence="7">
    <location>
        <begin position="272"/>
        <end position="330"/>
    </location>
</feature>
<dbReference type="PRINTS" id="PR01032">
    <property type="entry name" value="PHAGEIV"/>
</dbReference>
<sequence>MHKRIIIVFFSLFFLSIFAYAQDADKKESVQKNAPIVSVNNTAPVPALQNFASPEIPESKQQLPIPLSDKIIQDLKQIQPEKESNKSQSQKEQQIQSLKPIFPPAAQPKVPPETIISDSKVSPGILPAPEENKSSSDKAPATSATDTKPMMSSPPNTATNKTSNSNGNVSLNFDDADIYSVIQTVFSEILKVNYIIEPKVKGRVTFRSVAPVPKDNVLPVMEVILRLNGVAVIEENSLYRIIPIGDLAREPSAINIGRDAEKVEIKGKALLQVLPVEHVQSSEIVKLITPFVSANAVIVDIPKTNHIIVVDTDANVKRLLQLVTIFDSEQQKNKGPQVFVHHIQNGSAKDIGALLQQIFLGSKTPGQTTAGSVSVSTTSPATSSSSASAPRPHMQTANQGRADVLVSDLVKIYADEIMNAIIILGTPEDYEVIKGTIAKLDIVPRQVLIEGTIAQLQLTDKLSLGLAWSLQTNMFNMNPVSISFNPSKLSSDTSKTSGLSLIGIDSGGSVRAVINALASNSKAKLLASPHIMVSDNREARIQVGQQVPLVTSETYGSSGSNSVPIRTIQYKDIGMILKVKPQINDSGLVALQISQEVSTYSKDTLYADETQIILNKTEASTNLVVQDGQTIVIGGLIREDDSRARGGIPLLSKIPILGYLFGNTENEALRTELVILLTPHVVKNQQESVSITSKIADKITDEKMNMEVKKGIQEKTTEHKK</sequence>
<evidence type="ECO:0000313" key="9">
    <source>
        <dbReference type="EMBL" id="KUG23334.1"/>
    </source>
</evidence>
<dbReference type="InterPro" id="IPR001775">
    <property type="entry name" value="GspD/PilQ"/>
</dbReference>
<dbReference type="InterPro" id="IPR004845">
    <property type="entry name" value="T2SS_GspD_CS"/>
</dbReference>
<dbReference type="GO" id="GO:0015627">
    <property type="term" value="C:type II protein secretion system complex"/>
    <property type="evidence" value="ECO:0007669"/>
    <property type="project" value="TreeGrafter"/>
</dbReference>
<keyword evidence="3" id="KW-0732">Signal</keyword>
<feature type="region of interest" description="Disordered" evidence="5">
    <location>
        <begin position="102"/>
        <end position="166"/>
    </location>
</feature>
<gene>
    <name evidence="9" type="ORF">ASZ90_006862</name>
</gene>
<name>A0A0W8FR53_9ZZZZ</name>
<feature type="domain" description="GspD-like N0" evidence="8">
    <location>
        <begin position="171"/>
        <end position="241"/>
    </location>
</feature>
<accession>A0A0W8FR53</accession>
<keyword evidence="2" id="KW-0812">Transmembrane</keyword>
<organism evidence="9">
    <name type="scientific">hydrocarbon metagenome</name>
    <dbReference type="NCBI Taxonomy" id="938273"/>
    <lineage>
        <taxon>unclassified sequences</taxon>
        <taxon>metagenomes</taxon>
        <taxon>ecological metagenomes</taxon>
    </lineage>
</organism>
<dbReference type="Gene3D" id="3.30.1370.120">
    <property type="match status" value="2"/>
</dbReference>
<dbReference type="AlphaFoldDB" id="A0A0W8FR53"/>
<dbReference type="InterPro" id="IPR038591">
    <property type="entry name" value="NolW-like_sf"/>
</dbReference>
<feature type="compositionally biased region" description="Pro residues" evidence="5">
    <location>
        <begin position="102"/>
        <end position="111"/>
    </location>
</feature>
<dbReference type="InterPro" id="IPR004846">
    <property type="entry name" value="T2SS/T3SS_dom"/>
</dbReference>
<feature type="region of interest" description="Disordered" evidence="5">
    <location>
        <begin position="365"/>
        <end position="398"/>
    </location>
</feature>
<comment type="subcellular location">
    <subcellularLocation>
        <location evidence="1">Membrane</location>
    </subcellularLocation>
</comment>
<proteinExistence type="predicted"/>
<evidence type="ECO:0000259" key="8">
    <source>
        <dbReference type="Pfam" id="PF21305"/>
    </source>
</evidence>
<dbReference type="Pfam" id="PF00263">
    <property type="entry name" value="Secretin"/>
    <property type="match status" value="1"/>
</dbReference>
<protein>
    <submittedName>
        <fullName evidence="9">Uncharacterized protein</fullName>
    </submittedName>
</protein>
<dbReference type="PANTHER" id="PTHR30332:SF24">
    <property type="entry name" value="SECRETIN GSPD-RELATED"/>
    <property type="match status" value="1"/>
</dbReference>